<feature type="domain" description="Protein kinase" evidence="6">
    <location>
        <begin position="1"/>
        <end position="151"/>
    </location>
</feature>
<dbReference type="Gene3D" id="1.10.510.10">
    <property type="entry name" value="Transferase(Phosphotransferase) domain 1"/>
    <property type="match status" value="1"/>
</dbReference>
<dbReference type="OrthoDB" id="2620952at2759"/>
<keyword evidence="5" id="KW-0067">ATP-binding</keyword>
<evidence type="ECO:0000259" key="6">
    <source>
        <dbReference type="PROSITE" id="PS50011"/>
    </source>
</evidence>
<dbReference type="GO" id="GO:0000045">
    <property type="term" value="P:autophagosome assembly"/>
    <property type="evidence" value="ECO:0007669"/>
    <property type="project" value="TreeGrafter"/>
</dbReference>
<organism evidence="7 8">
    <name type="scientific">Gigaspora rosea</name>
    <dbReference type="NCBI Taxonomy" id="44941"/>
    <lineage>
        <taxon>Eukaryota</taxon>
        <taxon>Fungi</taxon>
        <taxon>Fungi incertae sedis</taxon>
        <taxon>Mucoromycota</taxon>
        <taxon>Glomeromycotina</taxon>
        <taxon>Glomeromycetes</taxon>
        <taxon>Diversisporales</taxon>
        <taxon>Gigasporaceae</taxon>
        <taxon>Gigaspora</taxon>
    </lineage>
</organism>
<reference evidence="7 8" key="1">
    <citation type="submission" date="2018-06" db="EMBL/GenBank/DDBJ databases">
        <title>Comparative genomics reveals the genomic features of Rhizophagus irregularis, R. cerebriforme, R. diaphanum and Gigaspora rosea, and their symbiotic lifestyle signature.</title>
        <authorList>
            <person name="Morin E."/>
            <person name="San Clemente H."/>
            <person name="Chen E.C.H."/>
            <person name="De La Providencia I."/>
            <person name="Hainaut M."/>
            <person name="Kuo A."/>
            <person name="Kohler A."/>
            <person name="Murat C."/>
            <person name="Tang N."/>
            <person name="Roy S."/>
            <person name="Loubradou J."/>
            <person name="Henrissat B."/>
            <person name="Grigoriev I.V."/>
            <person name="Corradi N."/>
            <person name="Roux C."/>
            <person name="Martin F.M."/>
        </authorList>
    </citation>
    <scope>NUCLEOTIDE SEQUENCE [LARGE SCALE GENOMIC DNA]</scope>
    <source>
        <strain evidence="7 8">DAOM 194757</strain>
    </source>
</reference>
<protein>
    <recommendedName>
        <fullName evidence="1">non-specific serine/threonine protein kinase</fullName>
        <ecNumber evidence="1">2.7.11.1</ecNumber>
    </recommendedName>
</protein>
<evidence type="ECO:0000256" key="1">
    <source>
        <dbReference type="ARBA" id="ARBA00012513"/>
    </source>
</evidence>
<dbReference type="EC" id="2.7.11.1" evidence="1"/>
<dbReference type="PROSITE" id="PS50011">
    <property type="entry name" value="PROTEIN_KINASE_DOM"/>
    <property type="match status" value="1"/>
</dbReference>
<evidence type="ECO:0000313" key="7">
    <source>
        <dbReference type="EMBL" id="RIB19051.1"/>
    </source>
</evidence>
<dbReference type="GO" id="GO:0005524">
    <property type="term" value="F:ATP binding"/>
    <property type="evidence" value="ECO:0007669"/>
    <property type="project" value="UniProtKB-KW"/>
</dbReference>
<dbReference type="Proteomes" id="UP000266673">
    <property type="component" value="Unassembled WGS sequence"/>
</dbReference>
<evidence type="ECO:0000313" key="8">
    <source>
        <dbReference type="Proteomes" id="UP000266673"/>
    </source>
</evidence>
<keyword evidence="2" id="KW-0808">Transferase</keyword>
<comment type="caution">
    <text evidence="7">The sequence shown here is derived from an EMBL/GenBank/DDBJ whole genome shotgun (WGS) entry which is preliminary data.</text>
</comment>
<dbReference type="InterPro" id="IPR045269">
    <property type="entry name" value="Atg1-like"/>
</dbReference>
<name>A0A397VAT9_9GLOM</name>
<dbReference type="SUPFAM" id="SSF56112">
    <property type="entry name" value="Protein kinase-like (PK-like)"/>
    <property type="match status" value="1"/>
</dbReference>
<accession>A0A397VAT9</accession>
<dbReference type="GO" id="GO:0004674">
    <property type="term" value="F:protein serine/threonine kinase activity"/>
    <property type="evidence" value="ECO:0007669"/>
    <property type="project" value="UniProtKB-EC"/>
</dbReference>
<dbReference type="GO" id="GO:0010506">
    <property type="term" value="P:regulation of autophagy"/>
    <property type="evidence" value="ECO:0007669"/>
    <property type="project" value="InterPro"/>
</dbReference>
<keyword evidence="8" id="KW-1185">Reference proteome</keyword>
<dbReference type="PANTHER" id="PTHR24348:SF22">
    <property type="entry name" value="NON-SPECIFIC SERINE_THREONINE PROTEIN KINASE"/>
    <property type="match status" value="1"/>
</dbReference>
<keyword evidence="3" id="KW-0547">Nucleotide-binding</keyword>
<sequence>MGSLRQNLQTISKMKWKDNAYIADLGLSIQYLKPKDGEVCGILPYVAPEILNGKQYSTASDIYSVGYVMKEILTRTRAFSNYEFNIHLMKKICEEALRPLFTFWTPDCYIELARQCMDLDPQKRAIANDIYNKLGQCIEDSSNTEIENQFLHGDDNFIKLADFNYKLDEWINNLENSGDLDETKQQFLDKDKYSKESSDDHKYKSKYFQKDSYSLLNPLPY</sequence>
<gene>
    <name evidence="7" type="ORF">C2G38_2182919</name>
</gene>
<dbReference type="Pfam" id="PF00069">
    <property type="entry name" value="Pkinase"/>
    <property type="match status" value="1"/>
</dbReference>
<dbReference type="PANTHER" id="PTHR24348">
    <property type="entry name" value="SERINE/THREONINE-PROTEIN KINASE UNC-51-RELATED"/>
    <property type="match status" value="1"/>
</dbReference>
<dbReference type="GO" id="GO:0005829">
    <property type="term" value="C:cytosol"/>
    <property type="evidence" value="ECO:0007669"/>
    <property type="project" value="TreeGrafter"/>
</dbReference>
<dbReference type="AlphaFoldDB" id="A0A397VAT9"/>
<proteinExistence type="predicted"/>
<evidence type="ECO:0000256" key="4">
    <source>
        <dbReference type="ARBA" id="ARBA00022777"/>
    </source>
</evidence>
<dbReference type="GO" id="GO:0000407">
    <property type="term" value="C:phagophore assembly site"/>
    <property type="evidence" value="ECO:0007669"/>
    <property type="project" value="TreeGrafter"/>
</dbReference>
<dbReference type="EMBL" id="QKWP01000499">
    <property type="protein sequence ID" value="RIB19051.1"/>
    <property type="molecule type" value="Genomic_DNA"/>
</dbReference>
<evidence type="ECO:0000256" key="2">
    <source>
        <dbReference type="ARBA" id="ARBA00022679"/>
    </source>
</evidence>
<dbReference type="InterPro" id="IPR000719">
    <property type="entry name" value="Prot_kinase_dom"/>
</dbReference>
<evidence type="ECO:0000256" key="3">
    <source>
        <dbReference type="ARBA" id="ARBA00022741"/>
    </source>
</evidence>
<dbReference type="GO" id="GO:0016020">
    <property type="term" value="C:membrane"/>
    <property type="evidence" value="ECO:0007669"/>
    <property type="project" value="TreeGrafter"/>
</dbReference>
<dbReference type="STRING" id="44941.A0A397VAT9"/>
<keyword evidence="4 7" id="KW-0418">Kinase</keyword>
<dbReference type="InterPro" id="IPR011009">
    <property type="entry name" value="Kinase-like_dom_sf"/>
</dbReference>
<dbReference type="GO" id="GO:0005776">
    <property type="term" value="C:autophagosome"/>
    <property type="evidence" value="ECO:0007669"/>
    <property type="project" value="TreeGrafter"/>
</dbReference>
<evidence type="ECO:0000256" key="5">
    <source>
        <dbReference type="ARBA" id="ARBA00022840"/>
    </source>
</evidence>